<proteinExistence type="inferred from homology"/>
<dbReference type="EMBL" id="VDUZ01000033">
    <property type="protein sequence ID" value="TXL72439.1"/>
    <property type="molecule type" value="Genomic_DNA"/>
</dbReference>
<evidence type="ECO:0000256" key="2">
    <source>
        <dbReference type="ARBA" id="ARBA00022723"/>
    </source>
</evidence>
<sequence length="189" mass="20941">MSIAVGERILVKGIAMLTLPYRTLMHYKRWATNGLNAVIAENLDRLAADERVLVLRLLDHIQAVDEIFSHNLEARPHGYQAPRSAEIPSFDTLAGKARSTADWYADYADALRPEKVDEVIAFSFANGEPARMTRGEMLLHVAMHAAGHRGQVALLLQKNGIQPYPDRITDFLAAEDAGAQRQVNAEVTP</sequence>
<evidence type="ECO:0000313" key="4">
    <source>
        <dbReference type="EMBL" id="TXL72439.1"/>
    </source>
</evidence>
<evidence type="ECO:0000256" key="3">
    <source>
        <dbReference type="PIRSR" id="PIRSR607837-1"/>
    </source>
</evidence>
<dbReference type="OrthoDB" id="9807509at2"/>
<evidence type="ECO:0008006" key="6">
    <source>
        <dbReference type="Google" id="ProtNLM"/>
    </source>
</evidence>
<comment type="similarity">
    <text evidence="1">Belongs to the DinB family.</text>
</comment>
<dbReference type="SUPFAM" id="SSF109854">
    <property type="entry name" value="DinB/YfiT-like putative metalloenzymes"/>
    <property type="match status" value="1"/>
</dbReference>
<dbReference type="GO" id="GO:0046872">
    <property type="term" value="F:metal ion binding"/>
    <property type="evidence" value="ECO:0007669"/>
    <property type="project" value="UniProtKB-KW"/>
</dbReference>
<protein>
    <recommendedName>
        <fullName evidence="6">Damage-inducible protein DinB</fullName>
    </recommendedName>
</protein>
<feature type="binding site" evidence="3">
    <location>
        <position position="60"/>
    </location>
    <ligand>
        <name>a divalent metal cation</name>
        <dbReference type="ChEBI" id="CHEBI:60240"/>
    </ligand>
</feature>
<organism evidence="4 5">
    <name type="scientific">Vineibacter terrae</name>
    <dbReference type="NCBI Taxonomy" id="2586908"/>
    <lineage>
        <taxon>Bacteria</taxon>
        <taxon>Pseudomonadati</taxon>
        <taxon>Pseudomonadota</taxon>
        <taxon>Alphaproteobacteria</taxon>
        <taxon>Hyphomicrobiales</taxon>
        <taxon>Vineibacter</taxon>
    </lineage>
</organism>
<dbReference type="Gene3D" id="1.20.120.450">
    <property type="entry name" value="dinb family like domain"/>
    <property type="match status" value="1"/>
</dbReference>
<dbReference type="Proteomes" id="UP000321638">
    <property type="component" value="Unassembled WGS sequence"/>
</dbReference>
<dbReference type="InterPro" id="IPR007837">
    <property type="entry name" value="DinB"/>
</dbReference>
<dbReference type="AlphaFoldDB" id="A0A5C8PFZ5"/>
<name>A0A5C8PFZ5_9HYPH</name>
<feature type="binding site" evidence="3">
    <location>
        <position position="144"/>
    </location>
    <ligand>
        <name>a divalent metal cation</name>
        <dbReference type="ChEBI" id="CHEBI:60240"/>
    </ligand>
</feature>
<accession>A0A5C8PFZ5</accession>
<evidence type="ECO:0000256" key="1">
    <source>
        <dbReference type="ARBA" id="ARBA00008635"/>
    </source>
</evidence>
<keyword evidence="5" id="KW-1185">Reference proteome</keyword>
<keyword evidence="2 3" id="KW-0479">Metal-binding</keyword>
<gene>
    <name evidence="4" type="ORF">FHP25_25695</name>
</gene>
<feature type="binding site" evidence="3">
    <location>
        <position position="148"/>
    </location>
    <ligand>
        <name>a divalent metal cation</name>
        <dbReference type="ChEBI" id="CHEBI:60240"/>
    </ligand>
</feature>
<evidence type="ECO:0000313" key="5">
    <source>
        <dbReference type="Proteomes" id="UP000321638"/>
    </source>
</evidence>
<dbReference type="InterPro" id="IPR034660">
    <property type="entry name" value="DinB/YfiT-like"/>
</dbReference>
<comment type="caution">
    <text evidence="4">The sequence shown here is derived from an EMBL/GenBank/DDBJ whole genome shotgun (WGS) entry which is preliminary data.</text>
</comment>
<reference evidence="4 5" key="1">
    <citation type="submission" date="2019-06" db="EMBL/GenBank/DDBJ databases">
        <title>New taxonomy in bacterial strain CC-CFT640, isolated from vineyard.</title>
        <authorList>
            <person name="Lin S.-Y."/>
            <person name="Tsai C.-F."/>
            <person name="Young C.-C."/>
        </authorList>
    </citation>
    <scope>NUCLEOTIDE SEQUENCE [LARGE SCALE GENOMIC DNA]</scope>
    <source>
        <strain evidence="4 5">CC-CFT640</strain>
    </source>
</reference>
<dbReference type="Pfam" id="PF05163">
    <property type="entry name" value="DinB"/>
    <property type="match status" value="1"/>
</dbReference>